<name>A0A1Y1WFH6_9FUNG</name>
<keyword evidence="8" id="KW-0472">Membrane</keyword>
<dbReference type="GO" id="GO:0015078">
    <property type="term" value="F:proton transmembrane transporter activity"/>
    <property type="evidence" value="ECO:0007669"/>
    <property type="project" value="InterPro"/>
</dbReference>
<evidence type="ECO:0000256" key="3">
    <source>
        <dbReference type="ARBA" id="ARBA00022448"/>
    </source>
</evidence>
<dbReference type="Pfam" id="PF04718">
    <property type="entry name" value="ATP-synt_G"/>
    <property type="match status" value="1"/>
</dbReference>
<dbReference type="GO" id="GO:0045259">
    <property type="term" value="C:proton-transporting ATP synthase complex"/>
    <property type="evidence" value="ECO:0007669"/>
    <property type="project" value="UniProtKB-KW"/>
</dbReference>
<evidence type="ECO:0000256" key="4">
    <source>
        <dbReference type="ARBA" id="ARBA00022547"/>
    </source>
</evidence>
<evidence type="ECO:0000256" key="1">
    <source>
        <dbReference type="ARBA" id="ARBA00004325"/>
    </source>
</evidence>
<keyword evidence="11" id="KW-1185">Reference proteome</keyword>
<evidence type="ECO:0000256" key="2">
    <source>
        <dbReference type="ARBA" id="ARBA00005699"/>
    </source>
</evidence>
<dbReference type="Proteomes" id="UP000193922">
    <property type="component" value="Unassembled WGS sequence"/>
</dbReference>
<dbReference type="AlphaFoldDB" id="A0A1Y1WFH6"/>
<dbReference type="RefSeq" id="XP_040745724.1">
    <property type="nucleotide sequence ID" value="XM_040885397.1"/>
</dbReference>
<evidence type="ECO:0000256" key="7">
    <source>
        <dbReference type="ARBA" id="ARBA00023128"/>
    </source>
</evidence>
<protein>
    <submittedName>
        <fullName evidence="10">Uncharacterized protein</fullName>
    </submittedName>
</protein>
<evidence type="ECO:0000256" key="9">
    <source>
        <dbReference type="ARBA" id="ARBA00023310"/>
    </source>
</evidence>
<reference evidence="10 11" key="1">
    <citation type="submission" date="2016-07" db="EMBL/GenBank/DDBJ databases">
        <title>Pervasive Adenine N6-methylation of Active Genes in Fungi.</title>
        <authorList>
            <consortium name="DOE Joint Genome Institute"/>
            <person name="Mondo S.J."/>
            <person name="Dannebaum R.O."/>
            <person name="Kuo R.C."/>
            <person name="Labutti K."/>
            <person name="Haridas S."/>
            <person name="Kuo A."/>
            <person name="Salamov A."/>
            <person name="Ahrendt S.R."/>
            <person name="Lipzen A."/>
            <person name="Sullivan W."/>
            <person name="Andreopoulos W.B."/>
            <person name="Clum A."/>
            <person name="Lindquist E."/>
            <person name="Daum C."/>
            <person name="Ramamoorthy G.K."/>
            <person name="Gryganskyi A."/>
            <person name="Culley D."/>
            <person name="Magnuson J.K."/>
            <person name="James T.Y."/>
            <person name="O'Malley M.A."/>
            <person name="Stajich J.E."/>
            <person name="Spatafora J.W."/>
            <person name="Visel A."/>
            <person name="Grigoriev I.V."/>
        </authorList>
    </citation>
    <scope>NUCLEOTIDE SEQUENCE [LARGE SCALE GENOMIC DNA]</scope>
    <source>
        <strain evidence="10 11">ATCC 12442</strain>
    </source>
</reference>
<proteinExistence type="inferred from homology"/>
<accession>A0A1Y1WFH6</accession>
<organism evidence="10 11">
    <name type="scientific">Linderina pennispora</name>
    <dbReference type="NCBI Taxonomy" id="61395"/>
    <lineage>
        <taxon>Eukaryota</taxon>
        <taxon>Fungi</taxon>
        <taxon>Fungi incertae sedis</taxon>
        <taxon>Zoopagomycota</taxon>
        <taxon>Kickxellomycotina</taxon>
        <taxon>Kickxellomycetes</taxon>
        <taxon>Kickxellales</taxon>
        <taxon>Kickxellaceae</taxon>
        <taxon>Linderina</taxon>
    </lineage>
</organism>
<gene>
    <name evidence="10" type="ORF">DL89DRAFT_255948</name>
</gene>
<comment type="similarity">
    <text evidence="2">Belongs to the ATPase g subunit family.</text>
</comment>
<keyword evidence="5" id="KW-0375">Hydrogen ion transport</keyword>
<dbReference type="GO" id="GO:0031966">
    <property type="term" value="C:mitochondrial membrane"/>
    <property type="evidence" value="ECO:0007669"/>
    <property type="project" value="UniProtKB-SubCell"/>
</dbReference>
<dbReference type="OrthoDB" id="437at2759"/>
<comment type="caution">
    <text evidence="10">The sequence shown here is derived from an EMBL/GenBank/DDBJ whole genome shotgun (WGS) entry which is preliminary data.</text>
</comment>
<evidence type="ECO:0000313" key="11">
    <source>
        <dbReference type="Proteomes" id="UP000193922"/>
    </source>
</evidence>
<dbReference type="GO" id="GO:0015986">
    <property type="term" value="P:proton motive force-driven ATP synthesis"/>
    <property type="evidence" value="ECO:0007669"/>
    <property type="project" value="InterPro"/>
</dbReference>
<dbReference type="STRING" id="61395.A0A1Y1WFH6"/>
<dbReference type="InterPro" id="IPR006808">
    <property type="entry name" value="ATP_synth_F0_gsu_mt"/>
</dbReference>
<keyword evidence="4" id="KW-0138">CF(0)</keyword>
<comment type="subcellular location">
    <subcellularLocation>
        <location evidence="1">Mitochondrion membrane</location>
    </subcellularLocation>
</comment>
<keyword evidence="7" id="KW-0496">Mitochondrion</keyword>
<keyword evidence="9" id="KW-0066">ATP synthesis</keyword>
<keyword evidence="3" id="KW-0813">Transport</keyword>
<evidence type="ECO:0000256" key="6">
    <source>
        <dbReference type="ARBA" id="ARBA00023065"/>
    </source>
</evidence>
<evidence type="ECO:0000256" key="5">
    <source>
        <dbReference type="ARBA" id="ARBA00022781"/>
    </source>
</evidence>
<sequence>MSARVFNKAAPVARAYIRYASTESAAQKASTSTSQGLTKTLCGLYKTATGILEPVLYYSEVAFHVFKQTFYRQSFSLPTKADFAVVETQLFKALEFVKIQNLKNVKSLKDVSTEKWKSGAIKAFELSSLFVIGEAVGRGNLIGYKD</sequence>
<keyword evidence="6" id="KW-0406">Ion transport</keyword>
<dbReference type="GeneID" id="63802045"/>
<evidence type="ECO:0000313" key="10">
    <source>
        <dbReference type="EMBL" id="ORX72300.1"/>
    </source>
</evidence>
<dbReference type="EMBL" id="MCFD01000003">
    <property type="protein sequence ID" value="ORX72300.1"/>
    <property type="molecule type" value="Genomic_DNA"/>
</dbReference>
<evidence type="ECO:0000256" key="8">
    <source>
        <dbReference type="ARBA" id="ARBA00023136"/>
    </source>
</evidence>